<gene>
    <name evidence="3" type="ORF">COEU31_21940</name>
</gene>
<dbReference type="SUPFAM" id="SSF52980">
    <property type="entry name" value="Restriction endonuclease-like"/>
    <property type="match status" value="1"/>
</dbReference>
<accession>A0AAI9NYU4</accession>
<dbReference type="Pfam" id="PF09588">
    <property type="entry name" value="YqaJ"/>
    <property type="match status" value="1"/>
</dbReference>
<dbReference type="PANTHER" id="PTHR46609:SF6">
    <property type="entry name" value="EXONUCLEASE, PHAGE-TYPE_RECB, C-TERMINAL DOMAIN-CONTAINING PROTEIN-RELATED"/>
    <property type="match status" value="1"/>
</dbReference>
<dbReference type="EMBL" id="BLYL01000014">
    <property type="protein sequence ID" value="GFO95148.1"/>
    <property type="molecule type" value="Genomic_DNA"/>
</dbReference>
<organism evidence="3 4">
    <name type="scientific">Coprococcus eutactus</name>
    <dbReference type="NCBI Taxonomy" id="33043"/>
    <lineage>
        <taxon>Bacteria</taxon>
        <taxon>Bacillati</taxon>
        <taxon>Bacillota</taxon>
        <taxon>Clostridia</taxon>
        <taxon>Lachnospirales</taxon>
        <taxon>Lachnospiraceae</taxon>
        <taxon>Coprococcus</taxon>
    </lineage>
</organism>
<feature type="domain" description="YqaJ viral recombinase" evidence="2">
    <location>
        <begin position="12"/>
        <end position="153"/>
    </location>
</feature>
<dbReference type="PANTHER" id="PTHR46609">
    <property type="entry name" value="EXONUCLEASE, PHAGE-TYPE/RECB, C-TERMINAL DOMAIN-CONTAINING PROTEIN"/>
    <property type="match status" value="1"/>
</dbReference>
<dbReference type="NCBIfam" id="TIGR03033">
    <property type="entry name" value="phage_rel_nuc"/>
    <property type="match status" value="1"/>
</dbReference>
<evidence type="ECO:0000313" key="3">
    <source>
        <dbReference type="EMBL" id="GFO95148.1"/>
    </source>
</evidence>
<evidence type="ECO:0000259" key="2">
    <source>
        <dbReference type="Pfam" id="PF09588"/>
    </source>
</evidence>
<dbReference type="InterPro" id="IPR019080">
    <property type="entry name" value="YqaJ_viral_recombinase"/>
</dbReference>
<dbReference type="RefSeq" id="WP_055222304.1">
    <property type="nucleotide sequence ID" value="NZ_BLYL01000014.1"/>
</dbReference>
<sequence>MVEMQILGSHEEWLKARTKIGGSDASAIFGMSPYKTNVELFKEKAYGIEPEDISDKPYVKYGTEAEKHLRELFKLDYPQYQVGYVENNMFTNDKYPWAHASLDGWLMDRDGRNGVLEIKTTEILQSSQKKKWDNRVPDNYYIQVLHYLMVTEFEYAVLKAQLKFEIDGEVYLQTKHYPIERSEVENDIQYLIDAEREFWESVQAKKEPPLILPEI</sequence>
<dbReference type="Gene3D" id="3.90.320.10">
    <property type="match status" value="1"/>
</dbReference>
<dbReference type="InterPro" id="IPR017482">
    <property type="entry name" value="Lambda-type_endonuclease"/>
</dbReference>
<protein>
    <recommendedName>
        <fullName evidence="2">YqaJ viral recombinase domain-containing protein</fullName>
    </recommendedName>
</protein>
<comment type="caution">
    <text evidence="3">The sequence shown here is derived from an EMBL/GenBank/DDBJ whole genome shotgun (WGS) entry which is preliminary data.</text>
</comment>
<evidence type="ECO:0000313" key="4">
    <source>
        <dbReference type="Proteomes" id="UP000660047"/>
    </source>
</evidence>
<dbReference type="InterPro" id="IPR051703">
    <property type="entry name" value="NF-kappa-B_Signaling_Reg"/>
</dbReference>
<reference evidence="3" key="1">
    <citation type="submission" date="2020-06" db="EMBL/GenBank/DDBJ databases">
        <title>Characterization of fructooligosaccharide metabolism and fructooligosaccharide-degrading enzymes in human commensal butyrate producers.</title>
        <authorList>
            <person name="Tanno H."/>
            <person name="Fujii T."/>
            <person name="Hirano K."/>
            <person name="Maeno S."/>
            <person name="Tonozuka T."/>
            <person name="Sakamoto M."/>
            <person name="Ohkuma M."/>
            <person name="Tochio T."/>
            <person name="Endo A."/>
        </authorList>
    </citation>
    <scope>NUCLEOTIDE SEQUENCE</scope>
    <source>
        <strain evidence="3">JCM 31265</strain>
    </source>
</reference>
<dbReference type="AlphaFoldDB" id="A0AAI9NYU4"/>
<dbReference type="InterPro" id="IPR011335">
    <property type="entry name" value="Restrct_endonuc-II-like"/>
</dbReference>
<dbReference type="InterPro" id="IPR011604">
    <property type="entry name" value="PDDEXK-like_dom_sf"/>
</dbReference>
<name>A0AAI9NYU4_9FIRM</name>
<keyword evidence="1" id="KW-0378">Hydrolase</keyword>
<dbReference type="GO" id="GO:0016787">
    <property type="term" value="F:hydrolase activity"/>
    <property type="evidence" value="ECO:0007669"/>
    <property type="project" value="UniProtKB-KW"/>
</dbReference>
<evidence type="ECO:0000256" key="1">
    <source>
        <dbReference type="ARBA" id="ARBA00022801"/>
    </source>
</evidence>
<dbReference type="Proteomes" id="UP000660047">
    <property type="component" value="Unassembled WGS sequence"/>
</dbReference>
<proteinExistence type="predicted"/>